<keyword evidence="1" id="KW-1133">Transmembrane helix</keyword>
<evidence type="ECO:0000256" key="1">
    <source>
        <dbReference type="SAM" id="Phobius"/>
    </source>
</evidence>
<keyword evidence="1" id="KW-0472">Membrane</keyword>
<evidence type="ECO:0000313" key="2">
    <source>
        <dbReference type="EnsemblProtists" id="HpaP807440"/>
    </source>
</evidence>
<protein>
    <submittedName>
        <fullName evidence="2">Uncharacterized protein</fullName>
    </submittedName>
</protein>
<keyword evidence="1" id="KW-0812">Transmembrane</keyword>
<dbReference type="InParanoid" id="M4BM05"/>
<dbReference type="Proteomes" id="UP000011713">
    <property type="component" value="Unassembled WGS sequence"/>
</dbReference>
<reference evidence="2" key="2">
    <citation type="submission" date="2015-06" db="UniProtKB">
        <authorList>
            <consortium name="EnsemblProtists"/>
        </authorList>
    </citation>
    <scope>IDENTIFICATION</scope>
    <source>
        <strain evidence="2">Emoy2</strain>
    </source>
</reference>
<dbReference type="AlphaFoldDB" id="M4BM05"/>
<organism evidence="2 3">
    <name type="scientific">Hyaloperonospora arabidopsidis (strain Emoy2)</name>
    <name type="common">Downy mildew agent</name>
    <name type="synonym">Peronospora arabidopsidis</name>
    <dbReference type="NCBI Taxonomy" id="559515"/>
    <lineage>
        <taxon>Eukaryota</taxon>
        <taxon>Sar</taxon>
        <taxon>Stramenopiles</taxon>
        <taxon>Oomycota</taxon>
        <taxon>Peronosporomycetes</taxon>
        <taxon>Peronosporales</taxon>
        <taxon>Peronosporaceae</taxon>
        <taxon>Hyaloperonospora</taxon>
    </lineage>
</organism>
<feature type="transmembrane region" description="Helical" evidence="1">
    <location>
        <begin position="22"/>
        <end position="41"/>
    </location>
</feature>
<keyword evidence="3" id="KW-1185">Reference proteome</keyword>
<accession>M4BM05</accession>
<dbReference type="EMBL" id="JH598405">
    <property type="status" value="NOT_ANNOTATED_CDS"/>
    <property type="molecule type" value="Genomic_DNA"/>
</dbReference>
<evidence type="ECO:0000313" key="3">
    <source>
        <dbReference type="Proteomes" id="UP000011713"/>
    </source>
</evidence>
<dbReference type="EnsemblProtists" id="HpaT807440">
    <property type="protein sequence ID" value="HpaP807440"/>
    <property type="gene ID" value="HpaG807440"/>
</dbReference>
<dbReference type="VEuPathDB" id="FungiDB:HpaG807440"/>
<reference evidence="3" key="1">
    <citation type="journal article" date="2010" name="Science">
        <title>Signatures of adaptation to obligate biotrophy in the Hyaloperonospora arabidopsidis genome.</title>
        <authorList>
            <person name="Baxter L."/>
            <person name="Tripathy S."/>
            <person name="Ishaque N."/>
            <person name="Boot N."/>
            <person name="Cabral A."/>
            <person name="Kemen E."/>
            <person name="Thines M."/>
            <person name="Ah-Fong A."/>
            <person name="Anderson R."/>
            <person name="Badejoko W."/>
            <person name="Bittner-Eddy P."/>
            <person name="Boore J.L."/>
            <person name="Chibucos M.C."/>
            <person name="Coates M."/>
            <person name="Dehal P."/>
            <person name="Delehaunty K."/>
            <person name="Dong S."/>
            <person name="Downton P."/>
            <person name="Dumas B."/>
            <person name="Fabro G."/>
            <person name="Fronick C."/>
            <person name="Fuerstenberg S.I."/>
            <person name="Fulton L."/>
            <person name="Gaulin E."/>
            <person name="Govers F."/>
            <person name="Hughes L."/>
            <person name="Humphray S."/>
            <person name="Jiang R.H."/>
            <person name="Judelson H."/>
            <person name="Kamoun S."/>
            <person name="Kyung K."/>
            <person name="Meijer H."/>
            <person name="Minx P."/>
            <person name="Morris P."/>
            <person name="Nelson J."/>
            <person name="Phuntumart V."/>
            <person name="Qutob D."/>
            <person name="Rehmany A."/>
            <person name="Rougon-Cardoso A."/>
            <person name="Ryden P."/>
            <person name="Torto-Alalibo T."/>
            <person name="Studholme D."/>
            <person name="Wang Y."/>
            <person name="Win J."/>
            <person name="Wood J."/>
            <person name="Clifton S.W."/>
            <person name="Rogers J."/>
            <person name="Van den Ackerveken G."/>
            <person name="Jones J.D."/>
            <person name="McDowell J.M."/>
            <person name="Beynon J."/>
            <person name="Tyler B.M."/>
        </authorList>
    </citation>
    <scope>NUCLEOTIDE SEQUENCE [LARGE SCALE GENOMIC DNA]</scope>
    <source>
        <strain evidence="3">Emoy2</strain>
    </source>
</reference>
<proteinExistence type="predicted"/>
<name>M4BM05_HYAAE</name>
<sequence>MFVKGSCDSQDIIAGCFWNQHIVYSLPLCPCVLPSFFIVMLKAHDSRRKNLLELRLSQPQCRLCCIKLKEEEETL</sequence>
<dbReference type="HOGENOM" id="CLU_2676355_0_0_1"/>